<feature type="transmembrane region" description="Helical" evidence="6">
    <location>
        <begin position="65"/>
        <end position="90"/>
    </location>
</feature>
<feature type="transmembrane region" description="Helical" evidence="6">
    <location>
        <begin position="204"/>
        <end position="229"/>
    </location>
</feature>
<evidence type="ECO:0000313" key="8">
    <source>
        <dbReference type="Proteomes" id="UP001303889"/>
    </source>
</evidence>
<dbReference type="GO" id="GO:0016020">
    <property type="term" value="C:membrane"/>
    <property type="evidence" value="ECO:0007669"/>
    <property type="project" value="UniProtKB-SubCell"/>
</dbReference>
<keyword evidence="4 6" id="KW-1133">Transmembrane helix</keyword>
<accession>A0AAN6MFK6</accession>
<dbReference type="SUPFAM" id="SSF103473">
    <property type="entry name" value="MFS general substrate transporter"/>
    <property type="match status" value="1"/>
</dbReference>
<evidence type="ECO:0000256" key="1">
    <source>
        <dbReference type="ARBA" id="ARBA00004141"/>
    </source>
</evidence>
<evidence type="ECO:0000256" key="2">
    <source>
        <dbReference type="ARBA" id="ARBA00022448"/>
    </source>
</evidence>
<feature type="non-terminal residue" evidence="7">
    <location>
        <position position="1"/>
    </location>
</feature>
<dbReference type="PANTHER" id="PTHR43791">
    <property type="entry name" value="PERMEASE-RELATED"/>
    <property type="match status" value="1"/>
</dbReference>
<sequence>DHVLIETAFQVLDKITLGLSAVFGLREDTHLEGDQFSVVAAIAPAAQLVWQPFSSILIVKVRPRILMPAMVLGWGLAQAGCLPLFSIITSQWYRRSEQPMRVALWFGMNGVATMVAAVLSYGLGHLESKTLAPWQWIYLVTGLLTVVTTPLIYLRLDDDIASARFLIPEERAQALERLRANQTGAGTRELKWHQIVEMFLDIKCYLFASMSLAIILGAQVATTFGPLILHSFGFDKFEATLLNIPFGAIQFAVILTAAWVTGRTRWKSLPLGVMMVFILLGLILLYTLPRDRAHLPGLLVGYYLLAIIFGCVNLIVAWILANTAGQTKKSAVMAMFNAAAGVGAIVGPLLFQGSDAPEYRAGLRSTMGVFAAMFVIVLIQAANLALLNRLQVRRRIANGKPGYIHDHSMEHKYVDMRADNGRAVGDQAFADLTDRENDEFVYVY</sequence>
<dbReference type="InterPro" id="IPR036259">
    <property type="entry name" value="MFS_trans_sf"/>
</dbReference>
<dbReference type="InterPro" id="IPR011701">
    <property type="entry name" value="MFS"/>
</dbReference>
<dbReference type="Gene3D" id="1.20.1250.20">
    <property type="entry name" value="MFS general substrate transporter like domains"/>
    <property type="match status" value="1"/>
</dbReference>
<evidence type="ECO:0000256" key="5">
    <source>
        <dbReference type="ARBA" id="ARBA00023136"/>
    </source>
</evidence>
<comment type="caution">
    <text evidence="7">The sequence shown here is derived from an EMBL/GenBank/DDBJ whole genome shotgun (WGS) entry which is preliminary data.</text>
</comment>
<feature type="transmembrane region" description="Helical" evidence="6">
    <location>
        <begin position="363"/>
        <end position="386"/>
    </location>
</feature>
<reference evidence="7" key="1">
    <citation type="journal article" date="2023" name="Mol. Phylogenet. Evol.">
        <title>Genome-scale phylogeny and comparative genomics of the fungal order Sordariales.</title>
        <authorList>
            <person name="Hensen N."/>
            <person name="Bonometti L."/>
            <person name="Westerberg I."/>
            <person name="Brannstrom I.O."/>
            <person name="Guillou S."/>
            <person name="Cros-Aarteil S."/>
            <person name="Calhoun S."/>
            <person name="Haridas S."/>
            <person name="Kuo A."/>
            <person name="Mondo S."/>
            <person name="Pangilinan J."/>
            <person name="Riley R."/>
            <person name="LaButti K."/>
            <person name="Andreopoulos B."/>
            <person name="Lipzen A."/>
            <person name="Chen C."/>
            <person name="Yan M."/>
            <person name="Daum C."/>
            <person name="Ng V."/>
            <person name="Clum A."/>
            <person name="Steindorff A."/>
            <person name="Ohm R.A."/>
            <person name="Martin F."/>
            <person name="Silar P."/>
            <person name="Natvig D.O."/>
            <person name="Lalanne C."/>
            <person name="Gautier V."/>
            <person name="Ament-Velasquez S.L."/>
            <person name="Kruys A."/>
            <person name="Hutchinson M.I."/>
            <person name="Powell A.J."/>
            <person name="Barry K."/>
            <person name="Miller A.N."/>
            <person name="Grigoriev I.V."/>
            <person name="Debuchy R."/>
            <person name="Gladieux P."/>
            <person name="Hiltunen Thoren M."/>
            <person name="Johannesson H."/>
        </authorList>
    </citation>
    <scope>NUCLEOTIDE SEQUENCE</scope>
    <source>
        <strain evidence="7">CBS 103.79</strain>
    </source>
</reference>
<reference evidence="7" key="2">
    <citation type="submission" date="2023-05" db="EMBL/GenBank/DDBJ databases">
        <authorList>
            <consortium name="Lawrence Berkeley National Laboratory"/>
            <person name="Steindorff A."/>
            <person name="Hensen N."/>
            <person name="Bonometti L."/>
            <person name="Westerberg I."/>
            <person name="Brannstrom I.O."/>
            <person name="Guillou S."/>
            <person name="Cros-Aarteil S."/>
            <person name="Calhoun S."/>
            <person name="Haridas S."/>
            <person name="Kuo A."/>
            <person name="Mondo S."/>
            <person name="Pangilinan J."/>
            <person name="Riley R."/>
            <person name="Labutti K."/>
            <person name="Andreopoulos B."/>
            <person name="Lipzen A."/>
            <person name="Chen C."/>
            <person name="Yanf M."/>
            <person name="Daum C."/>
            <person name="Ng V."/>
            <person name="Clum A."/>
            <person name="Ohm R."/>
            <person name="Martin F."/>
            <person name="Silar P."/>
            <person name="Natvig D."/>
            <person name="Lalanne C."/>
            <person name="Gautier V."/>
            <person name="Ament-Velasquez S.L."/>
            <person name="Kruys A."/>
            <person name="Hutchinson M.I."/>
            <person name="Powell A.J."/>
            <person name="Barry K."/>
            <person name="Miller A.N."/>
            <person name="Grigoriev I.V."/>
            <person name="Debuchy R."/>
            <person name="Gladieux P."/>
            <person name="Thoren M.H."/>
            <person name="Johannesson H."/>
        </authorList>
    </citation>
    <scope>NUCLEOTIDE SEQUENCE</scope>
    <source>
        <strain evidence="7">CBS 103.79</strain>
    </source>
</reference>
<organism evidence="7 8">
    <name type="scientific">Staphylotrichum tortipilum</name>
    <dbReference type="NCBI Taxonomy" id="2831512"/>
    <lineage>
        <taxon>Eukaryota</taxon>
        <taxon>Fungi</taxon>
        <taxon>Dikarya</taxon>
        <taxon>Ascomycota</taxon>
        <taxon>Pezizomycotina</taxon>
        <taxon>Sordariomycetes</taxon>
        <taxon>Sordariomycetidae</taxon>
        <taxon>Sordariales</taxon>
        <taxon>Chaetomiaceae</taxon>
        <taxon>Staphylotrichum</taxon>
    </lineage>
</organism>
<comment type="subcellular location">
    <subcellularLocation>
        <location evidence="1">Membrane</location>
        <topology evidence="1">Multi-pass membrane protein</topology>
    </subcellularLocation>
</comment>
<evidence type="ECO:0000256" key="4">
    <source>
        <dbReference type="ARBA" id="ARBA00022989"/>
    </source>
</evidence>
<gene>
    <name evidence="7" type="ORF">C8A05DRAFT_17682</name>
</gene>
<feature type="transmembrane region" description="Helical" evidence="6">
    <location>
        <begin position="300"/>
        <end position="320"/>
    </location>
</feature>
<protein>
    <submittedName>
        <fullName evidence="7">Major facilitator superfamily domain-containing protein</fullName>
    </submittedName>
</protein>
<keyword evidence="3 6" id="KW-0812">Transmembrane</keyword>
<evidence type="ECO:0000256" key="3">
    <source>
        <dbReference type="ARBA" id="ARBA00022692"/>
    </source>
</evidence>
<keyword evidence="2" id="KW-0813">Transport</keyword>
<dbReference type="Proteomes" id="UP001303889">
    <property type="component" value="Unassembled WGS sequence"/>
</dbReference>
<dbReference type="GO" id="GO:0022857">
    <property type="term" value="F:transmembrane transporter activity"/>
    <property type="evidence" value="ECO:0007669"/>
    <property type="project" value="InterPro"/>
</dbReference>
<dbReference type="Pfam" id="PF07690">
    <property type="entry name" value="MFS_1"/>
    <property type="match status" value="1"/>
</dbReference>
<dbReference type="AlphaFoldDB" id="A0AAN6MFK6"/>
<evidence type="ECO:0000313" key="7">
    <source>
        <dbReference type="EMBL" id="KAK3899962.1"/>
    </source>
</evidence>
<feature type="transmembrane region" description="Helical" evidence="6">
    <location>
        <begin position="269"/>
        <end position="288"/>
    </location>
</feature>
<keyword evidence="5 6" id="KW-0472">Membrane</keyword>
<dbReference type="EMBL" id="MU855720">
    <property type="protein sequence ID" value="KAK3899962.1"/>
    <property type="molecule type" value="Genomic_DNA"/>
</dbReference>
<keyword evidence="8" id="KW-1185">Reference proteome</keyword>
<name>A0AAN6MFK6_9PEZI</name>
<dbReference type="PANTHER" id="PTHR43791:SF16">
    <property type="entry name" value="TRANSPORTER, PUTATIVE (AFU_ORTHOLOGUE AFUA_3G01840)-RELATED"/>
    <property type="match status" value="1"/>
</dbReference>
<feature type="transmembrane region" description="Helical" evidence="6">
    <location>
        <begin position="102"/>
        <end position="124"/>
    </location>
</feature>
<feature type="transmembrane region" description="Helical" evidence="6">
    <location>
        <begin position="241"/>
        <end position="262"/>
    </location>
</feature>
<feature type="transmembrane region" description="Helical" evidence="6">
    <location>
        <begin position="136"/>
        <end position="154"/>
    </location>
</feature>
<feature type="transmembrane region" description="Helical" evidence="6">
    <location>
        <begin position="332"/>
        <end position="351"/>
    </location>
</feature>
<proteinExistence type="predicted"/>
<evidence type="ECO:0000256" key="6">
    <source>
        <dbReference type="SAM" id="Phobius"/>
    </source>
</evidence>